<organism evidence="1 2">
    <name type="scientific">Poseidonocella pacifica</name>
    <dbReference type="NCBI Taxonomy" id="871651"/>
    <lineage>
        <taxon>Bacteria</taxon>
        <taxon>Pseudomonadati</taxon>
        <taxon>Pseudomonadota</taxon>
        <taxon>Alphaproteobacteria</taxon>
        <taxon>Rhodobacterales</taxon>
        <taxon>Roseobacteraceae</taxon>
        <taxon>Poseidonocella</taxon>
    </lineage>
</organism>
<gene>
    <name evidence="1" type="ORF">SAMN05421688_2592</name>
</gene>
<accession>A0A1I0XY89</accession>
<reference evidence="1 2" key="1">
    <citation type="submission" date="2016-10" db="EMBL/GenBank/DDBJ databases">
        <authorList>
            <person name="de Groot N.N."/>
        </authorList>
    </citation>
    <scope>NUCLEOTIDE SEQUENCE [LARGE SCALE GENOMIC DNA]</scope>
    <source>
        <strain evidence="1 2">DSM 29316</strain>
    </source>
</reference>
<dbReference type="Proteomes" id="UP000198796">
    <property type="component" value="Unassembled WGS sequence"/>
</dbReference>
<dbReference type="RefSeq" id="WP_139226805.1">
    <property type="nucleotide sequence ID" value="NZ_FOJU01000004.1"/>
</dbReference>
<sequence length="122" mass="13592">MDEETEQMKALAELTDVAFQRASAPLVEFARREAELRAALAALTPSSAWLGAEDVPEDAKTMARQTGADFMWDRWAARKKSELNMALARVLAEKASVEARARRAFGRDQVVRQIVEDLAKKS</sequence>
<dbReference type="EMBL" id="FOJU01000004">
    <property type="protein sequence ID" value="SFB05376.1"/>
    <property type="molecule type" value="Genomic_DNA"/>
</dbReference>
<proteinExistence type="predicted"/>
<evidence type="ECO:0000313" key="1">
    <source>
        <dbReference type="EMBL" id="SFB05376.1"/>
    </source>
</evidence>
<dbReference type="AlphaFoldDB" id="A0A1I0XY89"/>
<evidence type="ECO:0000313" key="2">
    <source>
        <dbReference type="Proteomes" id="UP000198796"/>
    </source>
</evidence>
<protein>
    <submittedName>
        <fullName evidence="1">Uncharacterized protein</fullName>
    </submittedName>
</protein>
<keyword evidence="2" id="KW-1185">Reference proteome</keyword>
<dbReference type="OrthoDB" id="7861976at2"/>
<dbReference type="STRING" id="871651.SAMN05421688_2592"/>
<name>A0A1I0XY89_9RHOB</name>